<evidence type="ECO:0000256" key="2">
    <source>
        <dbReference type="ARBA" id="ARBA00005862"/>
    </source>
</evidence>
<dbReference type="PROSITE" id="PS51645">
    <property type="entry name" value="PHR_CRY_ALPHA_BETA"/>
    <property type="match status" value="1"/>
</dbReference>
<dbReference type="PROSITE" id="PS00394">
    <property type="entry name" value="DNA_PHOTOLYASES_1_1"/>
    <property type="match status" value="1"/>
</dbReference>
<evidence type="ECO:0000313" key="11">
    <source>
        <dbReference type="Proteomes" id="UP001320420"/>
    </source>
</evidence>
<dbReference type="GO" id="GO:0005737">
    <property type="term" value="C:cytoplasm"/>
    <property type="evidence" value="ECO:0007669"/>
    <property type="project" value="TreeGrafter"/>
</dbReference>
<evidence type="ECO:0000256" key="3">
    <source>
        <dbReference type="ARBA" id="ARBA00022630"/>
    </source>
</evidence>
<dbReference type="GO" id="GO:0003904">
    <property type="term" value="F:deoxyribodipyrimidine photo-lyase activity"/>
    <property type="evidence" value="ECO:0007669"/>
    <property type="project" value="TreeGrafter"/>
</dbReference>
<evidence type="ECO:0000256" key="1">
    <source>
        <dbReference type="ARBA" id="ARBA00001932"/>
    </source>
</evidence>
<dbReference type="Gene3D" id="3.40.50.620">
    <property type="entry name" value="HUPs"/>
    <property type="match status" value="1"/>
</dbReference>
<feature type="binding site" evidence="6">
    <location>
        <begin position="512"/>
        <end position="514"/>
    </location>
    <ligand>
        <name>FAD</name>
        <dbReference type="ChEBI" id="CHEBI:57692"/>
    </ligand>
</feature>
<protein>
    <submittedName>
        <fullName evidence="10">DNA photolyase phr1</fullName>
    </submittedName>
</protein>
<keyword evidence="11" id="KW-1185">Reference proteome</keyword>
<comment type="cofactor">
    <cofactor evidence="1">
        <name>(6R)-5,10-methylene-5,6,7,8-tetrahydrofolate</name>
        <dbReference type="ChEBI" id="CHEBI:15636"/>
    </cofactor>
</comment>
<evidence type="ECO:0000259" key="9">
    <source>
        <dbReference type="PROSITE" id="PS51645"/>
    </source>
</evidence>
<dbReference type="PANTHER" id="PTHR11455:SF18">
    <property type="entry name" value="SI:CH1073-390K14.1"/>
    <property type="match status" value="1"/>
</dbReference>
<dbReference type="GO" id="GO:0032922">
    <property type="term" value="P:circadian regulation of gene expression"/>
    <property type="evidence" value="ECO:0007669"/>
    <property type="project" value="TreeGrafter"/>
</dbReference>
<name>A0AAN9UZ21_9PEZI</name>
<proteinExistence type="inferred from homology"/>
<evidence type="ECO:0000256" key="5">
    <source>
        <dbReference type="ARBA" id="ARBA00022991"/>
    </source>
</evidence>
<evidence type="ECO:0000313" key="10">
    <source>
        <dbReference type="EMBL" id="KAK7756958.1"/>
    </source>
</evidence>
<dbReference type="Gene3D" id="1.10.579.10">
    <property type="entry name" value="DNA Cyclobutane Dipyrimidine Photolyase, subunit A, domain 3"/>
    <property type="match status" value="1"/>
</dbReference>
<dbReference type="InterPro" id="IPR018394">
    <property type="entry name" value="DNA_photolyase_1_CS_C"/>
</dbReference>
<dbReference type="SUPFAM" id="SSF48173">
    <property type="entry name" value="Cryptochrome/photolyase FAD-binding domain"/>
    <property type="match status" value="1"/>
</dbReference>
<feature type="site" description="Electron transfer via tryptophanyl radical" evidence="7">
    <location>
        <position position="499"/>
    </location>
</feature>
<dbReference type="SUPFAM" id="SSF52425">
    <property type="entry name" value="Cryptochrome/photolyase, N-terminal domain"/>
    <property type="match status" value="1"/>
</dbReference>
<evidence type="ECO:0000256" key="4">
    <source>
        <dbReference type="ARBA" id="ARBA00022827"/>
    </source>
</evidence>
<feature type="site" description="Electron transfer via tryptophanyl radical" evidence="7">
    <location>
        <position position="446"/>
    </location>
</feature>
<accession>A0AAN9UZ21</accession>
<organism evidence="10 11">
    <name type="scientific">Diatrype stigma</name>
    <dbReference type="NCBI Taxonomy" id="117547"/>
    <lineage>
        <taxon>Eukaryota</taxon>
        <taxon>Fungi</taxon>
        <taxon>Dikarya</taxon>
        <taxon>Ascomycota</taxon>
        <taxon>Pezizomycotina</taxon>
        <taxon>Sordariomycetes</taxon>
        <taxon>Xylariomycetidae</taxon>
        <taxon>Xylariales</taxon>
        <taxon>Diatrypaceae</taxon>
        <taxon>Diatrype</taxon>
    </lineage>
</organism>
<comment type="caution">
    <text evidence="10">The sequence shown here is derived from an EMBL/GenBank/DDBJ whole genome shotgun (WGS) entry which is preliminary data.</text>
</comment>
<dbReference type="Gene3D" id="1.25.40.80">
    <property type="match status" value="1"/>
</dbReference>
<dbReference type="GO" id="GO:0005634">
    <property type="term" value="C:nucleus"/>
    <property type="evidence" value="ECO:0007669"/>
    <property type="project" value="TreeGrafter"/>
</dbReference>
<dbReference type="InterPro" id="IPR014729">
    <property type="entry name" value="Rossmann-like_a/b/a_fold"/>
</dbReference>
<keyword evidence="5" id="KW-0157">Chromophore</keyword>
<dbReference type="GO" id="GO:0006139">
    <property type="term" value="P:nucleobase-containing compound metabolic process"/>
    <property type="evidence" value="ECO:0007669"/>
    <property type="project" value="UniProtKB-ARBA"/>
</dbReference>
<dbReference type="PANTHER" id="PTHR11455">
    <property type="entry name" value="CRYPTOCHROME"/>
    <property type="match status" value="1"/>
</dbReference>
<gene>
    <name evidence="10" type="primary">PHR1</name>
    <name evidence="10" type="ORF">SLS62_000974</name>
</gene>
<feature type="binding site" evidence="6">
    <location>
        <begin position="414"/>
        <end position="421"/>
    </location>
    <ligand>
        <name>FAD</name>
        <dbReference type="ChEBI" id="CHEBI:57692"/>
    </ligand>
</feature>
<dbReference type="InterPro" id="IPR036155">
    <property type="entry name" value="Crypto/Photolyase_N_sf"/>
</dbReference>
<reference evidence="10 11" key="1">
    <citation type="submission" date="2024-02" db="EMBL/GenBank/DDBJ databases">
        <title>De novo assembly and annotation of 12 fungi associated with fruit tree decline syndrome in Ontario, Canada.</title>
        <authorList>
            <person name="Sulman M."/>
            <person name="Ellouze W."/>
            <person name="Ilyukhin E."/>
        </authorList>
    </citation>
    <scope>NUCLEOTIDE SEQUENCE [LARGE SCALE GENOMIC DNA]</scope>
    <source>
        <strain evidence="10 11">M11/M66-122</strain>
    </source>
</reference>
<dbReference type="InterPro" id="IPR036134">
    <property type="entry name" value="Crypto/Photolyase_FAD-like_sf"/>
</dbReference>
<feature type="region of interest" description="Disordered" evidence="8">
    <location>
        <begin position="1"/>
        <end position="50"/>
    </location>
</feature>
<dbReference type="Pfam" id="PF00875">
    <property type="entry name" value="DNA_photolyase"/>
    <property type="match status" value="1"/>
</dbReference>
<feature type="binding site" evidence="6">
    <location>
        <position position="358"/>
    </location>
    <ligand>
        <name>FAD</name>
        <dbReference type="ChEBI" id="CHEBI:57692"/>
    </ligand>
</feature>
<dbReference type="PROSITE" id="PS00691">
    <property type="entry name" value="DNA_PHOTOLYASES_1_2"/>
    <property type="match status" value="1"/>
</dbReference>
<dbReference type="InterPro" id="IPR002081">
    <property type="entry name" value="Cryptochrome/DNA_photolyase_1"/>
</dbReference>
<comment type="similarity">
    <text evidence="2">Belongs to the DNA photolyase class-1 family.</text>
</comment>
<feature type="binding site" evidence="6">
    <location>
        <position position="411"/>
    </location>
    <ligand>
        <name>FAD</name>
        <dbReference type="ChEBI" id="CHEBI:57692"/>
    </ligand>
</feature>
<feature type="domain" description="Photolyase/cryptochrome alpha/beta" evidence="9">
    <location>
        <begin position="107"/>
        <end position="246"/>
    </location>
</feature>
<dbReference type="Pfam" id="PF03441">
    <property type="entry name" value="FAD_binding_7"/>
    <property type="match status" value="1"/>
</dbReference>
<comment type="cofactor">
    <cofactor evidence="6">
        <name>FAD</name>
        <dbReference type="ChEBI" id="CHEBI:57692"/>
    </cofactor>
    <text evidence="6">Binds 1 FAD per subunit.</text>
</comment>
<evidence type="ECO:0000256" key="7">
    <source>
        <dbReference type="PIRSR" id="PIRSR602081-2"/>
    </source>
</evidence>
<dbReference type="EMBL" id="JAKJXP020000004">
    <property type="protein sequence ID" value="KAK7756958.1"/>
    <property type="molecule type" value="Genomic_DNA"/>
</dbReference>
<feature type="compositionally biased region" description="Basic and acidic residues" evidence="8">
    <location>
        <begin position="20"/>
        <end position="41"/>
    </location>
</feature>
<evidence type="ECO:0000256" key="6">
    <source>
        <dbReference type="PIRSR" id="PIRSR602081-1"/>
    </source>
</evidence>
<feature type="site" description="Electron transfer via tryptophanyl radical" evidence="7">
    <location>
        <position position="522"/>
    </location>
</feature>
<dbReference type="GO" id="GO:0071949">
    <property type="term" value="F:FAD binding"/>
    <property type="evidence" value="ECO:0007669"/>
    <property type="project" value="TreeGrafter"/>
</dbReference>
<dbReference type="FunFam" id="1.10.579.10:FF:000003">
    <property type="entry name" value="Deoxyribodipyrimidine photo-lyase"/>
    <property type="match status" value="1"/>
</dbReference>
<keyword evidence="4 6" id="KW-0274">FAD</keyword>
<dbReference type="GO" id="GO:0006950">
    <property type="term" value="P:response to stress"/>
    <property type="evidence" value="ECO:0007669"/>
    <property type="project" value="UniProtKB-ARBA"/>
</dbReference>
<sequence length="617" mass="69339">MPPKRYIHKSSAAPNGDGLTAEKKIKKARAETARPKDDPIRLPHPSSAEAEEHGIVLREFYPPEMSNARALAYNNDELPRPIEELNAALEETAEARQRIIDQTSTDAAVVHWFRWDLRTTDNRALSLASKRAQAAGVPLVCLYVLSPEDFEAHLISPARVDFALRSLAILQRDLATHYDIPLHIETVPRRRDVVPRVLALARDAWGARQLYAAAEYEVDELRRDARLVRAGAARGVAVDVVHDTCVVPPGQLHTGAGRQYAVYTPWWRAWVAHLHAHPDLLAASEPPARNPAGARERFADVFCCQIPEAPPNKRLLEGQYDGDGRKAPQQRLRELWPAGEHAALERLRVFCEEKIADYAMKRNFPAEKGATSSLSVHFAAGTLSTRTAVRAARDRGRLKRLDAGDEGIRTWIGEVAWRDFYKHILVHWPYICMNKPFKPEYSSVSWSYDREHFAAWGAGRTGYPIVDAAMRQLRGQGWVHNRCRMIAASFLAKDLLLDWRMGERHFMEHLIDGDFASNSGGWGFSASVGADPQPYFRVFNPLLQSEKFDPDGHYIREWVPELRAVQAGSAAIHDPYARGAGPAASKAGYPRKIVDHKESRERALKEYKAGIERGKAL</sequence>
<dbReference type="GO" id="GO:0043153">
    <property type="term" value="P:entrainment of circadian clock by photoperiod"/>
    <property type="evidence" value="ECO:0007669"/>
    <property type="project" value="TreeGrafter"/>
</dbReference>
<dbReference type="PRINTS" id="PR00147">
    <property type="entry name" value="DNAPHOTLYASE"/>
</dbReference>
<dbReference type="Proteomes" id="UP001320420">
    <property type="component" value="Unassembled WGS sequence"/>
</dbReference>
<evidence type="ECO:0000256" key="8">
    <source>
        <dbReference type="SAM" id="MobiDB-lite"/>
    </source>
</evidence>
<dbReference type="InterPro" id="IPR006050">
    <property type="entry name" value="DNA_photolyase_N"/>
</dbReference>
<dbReference type="InterPro" id="IPR005101">
    <property type="entry name" value="Cryptochr/Photolyase_FAD-bd"/>
</dbReference>
<dbReference type="GO" id="GO:0003677">
    <property type="term" value="F:DNA binding"/>
    <property type="evidence" value="ECO:0007669"/>
    <property type="project" value="TreeGrafter"/>
</dbReference>
<dbReference type="AlphaFoldDB" id="A0AAN9UZ21"/>
<keyword evidence="3 6" id="KW-0285">Flavoprotein</keyword>
<feature type="binding site" evidence="6">
    <location>
        <begin position="371"/>
        <end position="375"/>
    </location>
    <ligand>
        <name>FAD</name>
        <dbReference type="ChEBI" id="CHEBI:57692"/>
    </ligand>
</feature>